<gene>
    <name evidence="1" type="ORF">METZ01_LOCUS349633</name>
</gene>
<reference evidence="1" key="1">
    <citation type="submission" date="2018-05" db="EMBL/GenBank/DDBJ databases">
        <authorList>
            <person name="Lanie J.A."/>
            <person name="Ng W.-L."/>
            <person name="Kazmierczak K.M."/>
            <person name="Andrzejewski T.M."/>
            <person name="Davidsen T.M."/>
            <person name="Wayne K.J."/>
            <person name="Tettelin H."/>
            <person name="Glass J.I."/>
            <person name="Rusch D."/>
            <person name="Podicherti R."/>
            <person name="Tsui H.-C.T."/>
            <person name="Winkler M.E."/>
        </authorList>
    </citation>
    <scope>NUCLEOTIDE SEQUENCE</scope>
</reference>
<protein>
    <submittedName>
        <fullName evidence="1">Uncharacterized protein</fullName>
    </submittedName>
</protein>
<organism evidence="1">
    <name type="scientific">marine metagenome</name>
    <dbReference type="NCBI Taxonomy" id="408172"/>
    <lineage>
        <taxon>unclassified sequences</taxon>
        <taxon>metagenomes</taxon>
        <taxon>ecological metagenomes</taxon>
    </lineage>
</organism>
<sequence length="30" mass="3620">MLKIFQLLFILNCAFFILWASGHQYPFGWD</sequence>
<evidence type="ECO:0000313" key="1">
    <source>
        <dbReference type="EMBL" id="SVC96779.1"/>
    </source>
</evidence>
<dbReference type="EMBL" id="UINC01121540">
    <property type="protein sequence ID" value="SVC96779.1"/>
    <property type="molecule type" value="Genomic_DNA"/>
</dbReference>
<feature type="non-terminal residue" evidence="1">
    <location>
        <position position="30"/>
    </location>
</feature>
<accession>A0A382RGD4</accession>
<dbReference type="AlphaFoldDB" id="A0A382RGD4"/>
<proteinExistence type="predicted"/>
<name>A0A382RGD4_9ZZZZ</name>